<reference evidence="2" key="2">
    <citation type="submission" date="2023-06" db="EMBL/GenBank/DDBJ databases">
        <authorList>
            <person name="Ma L."/>
            <person name="Liu K.-W."/>
            <person name="Li Z."/>
            <person name="Hsiao Y.-Y."/>
            <person name="Qi Y."/>
            <person name="Fu T."/>
            <person name="Tang G."/>
            <person name="Zhang D."/>
            <person name="Sun W.-H."/>
            <person name="Liu D.-K."/>
            <person name="Li Y."/>
            <person name="Chen G.-Z."/>
            <person name="Liu X.-D."/>
            <person name="Liao X.-Y."/>
            <person name="Jiang Y.-T."/>
            <person name="Yu X."/>
            <person name="Hao Y."/>
            <person name="Huang J."/>
            <person name="Zhao X.-W."/>
            <person name="Ke S."/>
            <person name="Chen Y.-Y."/>
            <person name="Wu W.-L."/>
            <person name="Hsu J.-L."/>
            <person name="Lin Y.-F."/>
            <person name="Huang M.-D."/>
            <person name="Li C.-Y."/>
            <person name="Huang L."/>
            <person name="Wang Z.-W."/>
            <person name="Zhao X."/>
            <person name="Zhong W.-Y."/>
            <person name="Peng D.-H."/>
            <person name="Ahmad S."/>
            <person name="Lan S."/>
            <person name="Zhang J.-S."/>
            <person name="Tsai W.-C."/>
            <person name="Van De Peer Y."/>
            <person name="Liu Z.-J."/>
        </authorList>
    </citation>
    <scope>NUCLEOTIDE SEQUENCE</scope>
    <source>
        <strain evidence="2">CP</strain>
        <tissue evidence="2">Leaves</tissue>
    </source>
</reference>
<accession>A0AAV9CH37</accession>
<organism evidence="2 3">
    <name type="scientific">Acorus calamus</name>
    <name type="common">Sweet flag</name>
    <dbReference type="NCBI Taxonomy" id="4465"/>
    <lineage>
        <taxon>Eukaryota</taxon>
        <taxon>Viridiplantae</taxon>
        <taxon>Streptophyta</taxon>
        <taxon>Embryophyta</taxon>
        <taxon>Tracheophyta</taxon>
        <taxon>Spermatophyta</taxon>
        <taxon>Magnoliopsida</taxon>
        <taxon>Liliopsida</taxon>
        <taxon>Acoraceae</taxon>
        <taxon>Acorus</taxon>
    </lineage>
</organism>
<evidence type="ECO:0000256" key="1">
    <source>
        <dbReference type="SAM" id="MobiDB-lite"/>
    </source>
</evidence>
<gene>
    <name evidence="2" type="ORF">QJS10_CPB19g00357</name>
</gene>
<evidence type="ECO:0008006" key="4">
    <source>
        <dbReference type="Google" id="ProtNLM"/>
    </source>
</evidence>
<sequence>MQEYGTGFAWDEEKKMVIFEKTIYNGWVKDRANGRGCFTPTELAEDAEKNIDPHIEDEGLENPINQDISMTQPRRNIPTGEEGTQSRRKRRKSSDSFMIGFSNLIEAFKLSANAIADSLNKPDEATITMDKVFSDVFNIFGRDDGPRCLIVTEIIICDPVKVNLLSNMPEELKKD</sequence>
<evidence type="ECO:0000313" key="2">
    <source>
        <dbReference type="EMBL" id="KAK1287821.1"/>
    </source>
</evidence>
<name>A0AAV9CH37_ACOCL</name>
<dbReference type="EMBL" id="JAUJYO010000019">
    <property type="protein sequence ID" value="KAK1287821.1"/>
    <property type="molecule type" value="Genomic_DNA"/>
</dbReference>
<proteinExistence type="predicted"/>
<dbReference type="Proteomes" id="UP001180020">
    <property type="component" value="Unassembled WGS sequence"/>
</dbReference>
<dbReference type="AlphaFoldDB" id="A0AAV9CH37"/>
<keyword evidence="3" id="KW-1185">Reference proteome</keyword>
<evidence type="ECO:0000313" key="3">
    <source>
        <dbReference type="Proteomes" id="UP001180020"/>
    </source>
</evidence>
<reference evidence="2" key="1">
    <citation type="journal article" date="2023" name="Nat. Commun.">
        <title>Diploid and tetraploid genomes of Acorus and the evolution of monocots.</title>
        <authorList>
            <person name="Ma L."/>
            <person name="Liu K.W."/>
            <person name="Li Z."/>
            <person name="Hsiao Y.Y."/>
            <person name="Qi Y."/>
            <person name="Fu T."/>
            <person name="Tang G.D."/>
            <person name="Zhang D."/>
            <person name="Sun W.H."/>
            <person name="Liu D.K."/>
            <person name="Li Y."/>
            <person name="Chen G.Z."/>
            <person name="Liu X.D."/>
            <person name="Liao X.Y."/>
            <person name="Jiang Y.T."/>
            <person name="Yu X."/>
            <person name="Hao Y."/>
            <person name="Huang J."/>
            <person name="Zhao X.W."/>
            <person name="Ke S."/>
            <person name="Chen Y.Y."/>
            <person name="Wu W.L."/>
            <person name="Hsu J.L."/>
            <person name="Lin Y.F."/>
            <person name="Huang M.D."/>
            <person name="Li C.Y."/>
            <person name="Huang L."/>
            <person name="Wang Z.W."/>
            <person name="Zhao X."/>
            <person name="Zhong W.Y."/>
            <person name="Peng D.H."/>
            <person name="Ahmad S."/>
            <person name="Lan S."/>
            <person name="Zhang J.S."/>
            <person name="Tsai W.C."/>
            <person name="Van de Peer Y."/>
            <person name="Liu Z.J."/>
        </authorList>
    </citation>
    <scope>NUCLEOTIDE SEQUENCE</scope>
    <source>
        <strain evidence="2">CP</strain>
    </source>
</reference>
<feature type="compositionally biased region" description="Polar residues" evidence="1">
    <location>
        <begin position="63"/>
        <end position="74"/>
    </location>
</feature>
<comment type="caution">
    <text evidence="2">The sequence shown here is derived from an EMBL/GenBank/DDBJ whole genome shotgun (WGS) entry which is preliminary data.</text>
</comment>
<protein>
    <recommendedName>
        <fullName evidence="4">Myb/SANT-like domain-containing protein</fullName>
    </recommendedName>
</protein>
<feature type="region of interest" description="Disordered" evidence="1">
    <location>
        <begin position="55"/>
        <end position="94"/>
    </location>
</feature>